<reference evidence="1" key="1">
    <citation type="journal article" date="2022" name="Int. J. Mol. Sci.">
        <title>Draft Genome of Tanacetum Coccineum: Genomic Comparison of Closely Related Tanacetum-Family Plants.</title>
        <authorList>
            <person name="Yamashiro T."/>
            <person name="Shiraishi A."/>
            <person name="Nakayama K."/>
            <person name="Satake H."/>
        </authorList>
    </citation>
    <scope>NUCLEOTIDE SEQUENCE</scope>
</reference>
<gene>
    <name evidence="1" type="ORF">Tco_0656773</name>
</gene>
<dbReference type="Proteomes" id="UP001151760">
    <property type="component" value="Unassembled WGS sequence"/>
</dbReference>
<evidence type="ECO:0000313" key="1">
    <source>
        <dbReference type="EMBL" id="GJS61989.1"/>
    </source>
</evidence>
<keyword evidence="2" id="KW-1185">Reference proteome</keyword>
<proteinExistence type="predicted"/>
<accession>A0ABQ4X9N9</accession>
<evidence type="ECO:0000313" key="2">
    <source>
        <dbReference type="Proteomes" id="UP001151760"/>
    </source>
</evidence>
<comment type="caution">
    <text evidence="1">The sequence shown here is derived from an EMBL/GenBank/DDBJ whole genome shotgun (WGS) entry which is preliminary data.</text>
</comment>
<sequence>MAKQLHDDASRFNLADDLNGVQGYKFIMQTKIKITKAKDKDQRLRAKSDDIHRMLRFKYYCLMEARILEAEPLNKTRRSNKPKRSRKRSWEKWSTLREPSGKWDYYVRHDALINTTLIEEIAATGWGDCWIPSE</sequence>
<organism evidence="1 2">
    <name type="scientific">Tanacetum coccineum</name>
    <dbReference type="NCBI Taxonomy" id="301880"/>
    <lineage>
        <taxon>Eukaryota</taxon>
        <taxon>Viridiplantae</taxon>
        <taxon>Streptophyta</taxon>
        <taxon>Embryophyta</taxon>
        <taxon>Tracheophyta</taxon>
        <taxon>Spermatophyta</taxon>
        <taxon>Magnoliopsida</taxon>
        <taxon>eudicotyledons</taxon>
        <taxon>Gunneridae</taxon>
        <taxon>Pentapetalae</taxon>
        <taxon>asterids</taxon>
        <taxon>campanulids</taxon>
        <taxon>Asterales</taxon>
        <taxon>Asteraceae</taxon>
        <taxon>Asteroideae</taxon>
        <taxon>Anthemideae</taxon>
        <taxon>Anthemidinae</taxon>
        <taxon>Tanacetum</taxon>
    </lineage>
</organism>
<name>A0ABQ4X9N9_9ASTR</name>
<protein>
    <submittedName>
        <fullName evidence="1">Uncharacterized protein</fullName>
    </submittedName>
</protein>
<dbReference type="EMBL" id="BQNB010009329">
    <property type="protein sequence ID" value="GJS61989.1"/>
    <property type="molecule type" value="Genomic_DNA"/>
</dbReference>
<reference evidence="1" key="2">
    <citation type="submission" date="2022-01" db="EMBL/GenBank/DDBJ databases">
        <authorList>
            <person name="Yamashiro T."/>
            <person name="Shiraishi A."/>
            <person name="Satake H."/>
            <person name="Nakayama K."/>
        </authorList>
    </citation>
    <scope>NUCLEOTIDE SEQUENCE</scope>
</reference>